<comment type="caution">
    <text evidence="1">The sequence shown here is derived from an EMBL/GenBank/DDBJ whole genome shotgun (WGS) entry which is preliminary data.</text>
</comment>
<evidence type="ECO:0000313" key="2">
    <source>
        <dbReference type="Proteomes" id="UP000276834"/>
    </source>
</evidence>
<gene>
    <name evidence="1" type="ORF">DV515_00007930</name>
</gene>
<dbReference type="InterPro" id="IPR043408">
    <property type="entry name" value="IQCK"/>
</dbReference>
<dbReference type="EMBL" id="QUSF01000022">
    <property type="protein sequence ID" value="RLW01621.1"/>
    <property type="molecule type" value="Genomic_DNA"/>
</dbReference>
<accession>A0A3L8SGR7</accession>
<reference evidence="1 2" key="1">
    <citation type="journal article" date="2018" name="Proc. R. Soc. B">
        <title>A non-coding region near Follistatin controls head colour polymorphism in the Gouldian finch.</title>
        <authorList>
            <person name="Toomey M.B."/>
            <person name="Marques C.I."/>
            <person name="Andrade P."/>
            <person name="Araujo P.M."/>
            <person name="Sabatino S."/>
            <person name="Gazda M.A."/>
            <person name="Afonso S."/>
            <person name="Lopes R.J."/>
            <person name="Corbo J.C."/>
            <person name="Carneiro M."/>
        </authorList>
    </citation>
    <scope>NUCLEOTIDE SEQUENCE [LARGE SCALE GENOMIC DNA]</scope>
    <source>
        <strain evidence="1">Red01</strain>
        <tissue evidence="1">Muscle</tissue>
    </source>
</reference>
<keyword evidence="2" id="KW-1185">Reference proteome</keyword>
<dbReference type="PANTHER" id="PTHR34927">
    <property type="entry name" value="IQ DOMAIN-CONTAINING PROTEIN K"/>
    <property type="match status" value="1"/>
</dbReference>
<sequence length="127" mass="13835">MAAGGLAAESPGKCTFFLVLEHEAEQPQVSDVPQSKQDPESKQGSAGYIYFEQVPLEAAIPMEQLFSAPAAQYLLPVLGEAPPGEPPDPKKCSPREYLEFYIFPVLLPGLAALLHETEKEQCFEVSL</sequence>
<protein>
    <submittedName>
        <fullName evidence="1">Uncharacterized protein</fullName>
    </submittedName>
</protein>
<name>A0A3L8SGR7_CHLGU</name>
<dbReference type="OrthoDB" id="2155538at2759"/>
<evidence type="ECO:0000313" key="1">
    <source>
        <dbReference type="EMBL" id="RLW01621.1"/>
    </source>
</evidence>
<organism evidence="1 2">
    <name type="scientific">Chloebia gouldiae</name>
    <name type="common">Gouldian finch</name>
    <name type="synonym">Erythrura gouldiae</name>
    <dbReference type="NCBI Taxonomy" id="44316"/>
    <lineage>
        <taxon>Eukaryota</taxon>
        <taxon>Metazoa</taxon>
        <taxon>Chordata</taxon>
        <taxon>Craniata</taxon>
        <taxon>Vertebrata</taxon>
        <taxon>Euteleostomi</taxon>
        <taxon>Archelosauria</taxon>
        <taxon>Archosauria</taxon>
        <taxon>Dinosauria</taxon>
        <taxon>Saurischia</taxon>
        <taxon>Theropoda</taxon>
        <taxon>Coelurosauria</taxon>
        <taxon>Aves</taxon>
        <taxon>Neognathae</taxon>
        <taxon>Neoaves</taxon>
        <taxon>Telluraves</taxon>
        <taxon>Australaves</taxon>
        <taxon>Passeriformes</taxon>
        <taxon>Passeroidea</taxon>
        <taxon>Passeridae</taxon>
        <taxon>Chloebia</taxon>
    </lineage>
</organism>
<proteinExistence type="predicted"/>
<dbReference type="Proteomes" id="UP000276834">
    <property type="component" value="Unassembled WGS sequence"/>
</dbReference>
<dbReference type="PANTHER" id="PTHR34927:SF1">
    <property type="entry name" value="IQ DOMAIN-CONTAINING PROTEIN K"/>
    <property type="match status" value="1"/>
</dbReference>
<dbReference type="STRING" id="44316.ENSEGOP00005008212"/>
<dbReference type="AlphaFoldDB" id="A0A3L8SGR7"/>